<sequence>MKKKQKRHTSFFILFFLFLIAFILCGCQQQKSNQSPKQKETNINQIIPLTVNENQFEKIVGWLSNNTVVYIKHQNRKNYVYSYQLETGTSELLFKSNDPIKNVIISPNHKKVLVQTAPSTYLAKLYMVDRKGKLLFSKEVKSFDLSYDWNENNPNILAISVFYEDWTFNVLTLDINNESLTKHNFSDPFIKWFGKNEVLFQKWDKLANETDAPLMSYSMNNPKGTKTLLNNIYQFDTFNHFLMTITLDPENKENAMYHFYNESLIEQYSFPVPHFGQFSDGLVPYHDFIIKENKFITFVPYENRSIDDNEGNFKLMEYDILKKSKNVMFDQLPNEPLSCSPNGKVCLYGFQFEKLVDVQNKKIIPLVKLEKKIEQ</sequence>
<dbReference type="InterPro" id="IPR048421">
    <property type="entry name" value="YqgU_beta-prop"/>
</dbReference>
<reference evidence="2 3" key="1">
    <citation type="submission" date="2020-12" db="EMBL/GenBank/DDBJ databases">
        <title>Taxonomic evaluation of the Bacillus sporothermodurans group of bacteria based on whole genome sequences.</title>
        <authorList>
            <person name="Fiedler G."/>
            <person name="Herbstmann A.-D."/>
            <person name="Doll E."/>
            <person name="Wenning M."/>
            <person name="Brinks E."/>
            <person name="Kabisch J."/>
            <person name="Breitenwieser F."/>
            <person name="Lappann M."/>
            <person name="Boehnlein C."/>
            <person name="Franz C."/>
        </authorList>
    </citation>
    <scope>NUCLEOTIDE SEQUENCE [LARGE SCALE GENOMIC DNA]</scope>
    <source>
        <strain evidence="2 3">DSM 10599</strain>
    </source>
</reference>
<evidence type="ECO:0000313" key="3">
    <source>
        <dbReference type="Proteomes" id="UP000595512"/>
    </source>
</evidence>
<dbReference type="Pfam" id="PF21101">
    <property type="entry name" value="YqgU"/>
    <property type="match status" value="1"/>
</dbReference>
<accession>A0AB37H653</accession>
<dbReference type="AlphaFoldDB" id="A0AB37H653"/>
<feature type="domain" description="YqgU-like 6-bladed beta-propeller" evidence="1">
    <location>
        <begin position="85"/>
        <end position="349"/>
    </location>
</feature>
<protein>
    <recommendedName>
        <fullName evidence="1">YqgU-like 6-bladed beta-propeller domain-containing protein</fullName>
    </recommendedName>
</protein>
<organism evidence="2 3">
    <name type="scientific">Heyndrickxia sporothermodurans</name>
    <dbReference type="NCBI Taxonomy" id="46224"/>
    <lineage>
        <taxon>Bacteria</taxon>
        <taxon>Bacillati</taxon>
        <taxon>Bacillota</taxon>
        <taxon>Bacilli</taxon>
        <taxon>Bacillales</taxon>
        <taxon>Bacillaceae</taxon>
        <taxon>Heyndrickxia</taxon>
    </lineage>
</organism>
<dbReference type="RefSeq" id="WP_107920866.1">
    <property type="nucleotide sequence ID" value="NZ_CP066701.1"/>
</dbReference>
<gene>
    <name evidence="2" type="ORF">JGZ69_16145</name>
</gene>
<name>A0AB37H653_9BACI</name>
<evidence type="ECO:0000313" key="2">
    <source>
        <dbReference type="EMBL" id="QQX24323.1"/>
    </source>
</evidence>
<dbReference type="Proteomes" id="UP000595512">
    <property type="component" value="Chromosome"/>
</dbReference>
<dbReference type="EMBL" id="CP066701">
    <property type="protein sequence ID" value="QQX24323.1"/>
    <property type="molecule type" value="Genomic_DNA"/>
</dbReference>
<dbReference type="PROSITE" id="PS51257">
    <property type="entry name" value="PROKAR_LIPOPROTEIN"/>
    <property type="match status" value="1"/>
</dbReference>
<dbReference type="KEGG" id="hspo:JGZ69_16145"/>
<evidence type="ECO:0000259" key="1">
    <source>
        <dbReference type="Pfam" id="PF21101"/>
    </source>
</evidence>
<proteinExistence type="predicted"/>
<dbReference type="SUPFAM" id="SSF69304">
    <property type="entry name" value="Tricorn protease N-terminal domain"/>
    <property type="match status" value="1"/>
</dbReference>
<dbReference type="GeneID" id="62497441"/>